<dbReference type="EMBL" id="CATOUU010000557">
    <property type="protein sequence ID" value="CAI9934123.1"/>
    <property type="molecule type" value="Genomic_DNA"/>
</dbReference>
<organism evidence="2">
    <name type="scientific">Hexamita inflata</name>
    <dbReference type="NCBI Taxonomy" id="28002"/>
    <lineage>
        <taxon>Eukaryota</taxon>
        <taxon>Metamonada</taxon>
        <taxon>Diplomonadida</taxon>
        <taxon>Hexamitidae</taxon>
        <taxon>Hexamitinae</taxon>
        <taxon>Hexamita</taxon>
    </lineage>
</organism>
<feature type="coiled-coil region" evidence="1">
    <location>
        <begin position="263"/>
        <end position="290"/>
    </location>
</feature>
<reference evidence="2" key="1">
    <citation type="submission" date="2023-06" db="EMBL/GenBank/DDBJ databases">
        <authorList>
            <person name="Kurt Z."/>
        </authorList>
    </citation>
    <scope>NUCLEOTIDE SEQUENCE</scope>
</reference>
<gene>
    <name evidence="2" type="ORF">HINF_LOCUS21768</name>
    <name evidence="3" type="ORF">HINF_LOCUS54304</name>
</gene>
<sequence length="1101" mass="121471">MYLTQKSNNVHLFLYNNVTQQSQIDVSIYNVEVNTFALFGFSVKSQILLNSKISISLQYYVLTGALLCTNCDIEVDSCTLIFNASGQQISGMIIEPIESITVKCSFIQFRICSQNSSGLVNVINFSTTFIINECKLTGSNQILNDNSGYIASSIFVNIVLNISLFFVCVDSTQRFGLQTLTVTNGTEQVQCDLCGALYNVYGICTDNLLFSEDVNGIYKCVHPFEYNENQCICVYGYLLNGSKCVNIIDSITNMQNSDFNDKLQQIEVSVNNMKHNLQVLEQNLNNNITDVYNIIDNNYTELKYFVNQVYQNSDNNLLTNTTILDNRIYNNISAVNLSFTALKNQLQQLNVTTQTQNDQTKVDIASLDSNLKSNFSYLVNGLQELDQRIFKNSSQLYIELQTTQSALQNYIVSNFSQSQINLLDNTTVLDWRIFNNISALNILYQTMNATIQLQQTEISSLIKQINCTNNYGYSMINGSCIQVVCEIKGQVNINGICQCTNIYSIVVDGQCVCPNNSSVIGGSCVCNIGGQNIKHGVCECTTTGAFVDNGVCSCGVDSLNISNTCKCPAGSTLVNGICQCQSIQQNIVNGTCQYLINTTEFVCSQQQFQTNFSIQSIYYYIISSSNFSSGYIFSESTIIQDAFIDVVDDVYSVVYPLFQGQVSFTNIQIQFGTQMITSGSILSNNAIVSVSFMNIMSKNNSLFTVTSGQLNILSQSSNNANIQSLFLNLSFEMSNGNITLIKTIHDTINIMKYQISGVYQSYNCISLLSLITSSSTIIINNFNFYPHIFTGGNYSSFLLSSVQQSTVNFKNIAIVLGNSSQYSELVSLISPNTYYFGGLITNSFETCVKVDQVIFRSYQNWNTQLINQSGMLFGYVQSNIINVSIHNACMYHILKSTGHIRYFGVIGAIEGNLSMQQIQIYVEAQTSFSKFGMIGEQMISSISSVVENVITILNNSIINSTSFNDVGPLYGANYANIKQIKNIFVNSSNLGSQFSNGGLIGAVGYLNISIENTTVQYTNVTSFTKGTGGLIGYVYTCQLIIKEATINTVNLAAQSNYGIVFGVDAGGNTLNIQNSKSVGKNYINSVLFTNCGSIIGSVTQC</sequence>
<protein>
    <submittedName>
        <fullName evidence="2">Uncharacterized protein</fullName>
    </submittedName>
</protein>
<proteinExistence type="predicted"/>
<keyword evidence="4" id="KW-1185">Reference proteome</keyword>
<reference evidence="3 4" key="2">
    <citation type="submission" date="2024-07" db="EMBL/GenBank/DDBJ databases">
        <authorList>
            <person name="Akdeniz Z."/>
        </authorList>
    </citation>
    <scope>NUCLEOTIDE SEQUENCE [LARGE SCALE GENOMIC DNA]</scope>
</reference>
<name>A0AA86U9A3_9EUKA</name>
<accession>A0AA86U9A3</accession>
<keyword evidence="1" id="KW-0175">Coiled coil</keyword>
<dbReference type="AlphaFoldDB" id="A0AA86U9A3"/>
<evidence type="ECO:0000256" key="1">
    <source>
        <dbReference type="SAM" id="Coils"/>
    </source>
</evidence>
<evidence type="ECO:0000313" key="2">
    <source>
        <dbReference type="EMBL" id="CAI9934123.1"/>
    </source>
</evidence>
<dbReference type="Proteomes" id="UP001642409">
    <property type="component" value="Unassembled WGS sequence"/>
</dbReference>
<evidence type="ECO:0000313" key="4">
    <source>
        <dbReference type="Proteomes" id="UP001642409"/>
    </source>
</evidence>
<comment type="caution">
    <text evidence="2">The sequence shown here is derived from an EMBL/GenBank/DDBJ whole genome shotgun (WGS) entry which is preliminary data.</text>
</comment>
<dbReference type="EMBL" id="CAXDID020000281">
    <property type="protein sequence ID" value="CAL6070116.1"/>
    <property type="molecule type" value="Genomic_DNA"/>
</dbReference>
<evidence type="ECO:0000313" key="3">
    <source>
        <dbReference type="EMBL" id="CAL6070116.1"/>
    </source>
</evidence>